<keyword evidence="2" id="KW-0812">Transmembrane</keyword>
<feature type="region of interest" description="Disordered" evidence="1">
    <location>
        <begin position="1"/>
        <end position="21"/>
    </location>
</feature>
<accession>A0A1H1EEV8</accession>
<proteinExistence type="predicted"/>
<organism evidence="3 4">
    <name type="scientific">Actinopolyspora saharensis</name>
    <dbReference type="NCBI Taxonomy" id="995062"/>
    <lineage>
        <taxon>Bacteria</taxon>
        <taxon>Bacillati</taxon>
        <taxon>Actinomycetota</taxon>
        <taxon>Actinomycetes</taxon>
        <taxon>Actinopolysporales</taxon>
        <taxon>Actinopolysporaceae</taxon>
        <taxon>Actinopolyspora</taxon>
    </lineage>
</organism>
<sequence length="136" mass="14129">MPAVRGTRRSEVGGALHRGNAARRRRSPSLGILFGLLMVCCGPLLTPAAGVAAVSASDSGSGPSASVVRVSSATVRESWSTSANSGPAEEPAGESSPGQNRRYVIGALGVGLILLVLLVRRRRGKASIVLRWRKRS</sequence>
<evidence type="ECO:0000256" key="2">
    <source>
        <dbReference type="SAM" id="Phobius"/>
    </source>
</evidence>
<dbReference type="Proteomes" id="UP000199301">
    <property type="component" value="Unassembled WGS sequence"/>
</dbReference>
<reference evidence="4" key="1">
    <citation type="submission" date="2016-10" db="EMBL/GenBank/DDBJ databases">
        <authorList>
            <person name="Varghese N."/>
            <person name="Submissions S."/>
        </authorList>
    </citation>
    <scope>NUCLEOTIDE SEQUENCE [LARGE SCALE GENOMIC DNA]</scope>
    <source>
        <strain evidence="4">DSM 45459</strain>
    </source>
</reference>
<dbReference type="AlphaFoldDB" id="A0A1H1EEV8"/>
<keyword evidence="2" id="KW-1133">Transmembrane helix</keyword>
<evidence type="ECO:0008006" key="5">
    <source>
        <dbReference type="Google" id="ProtNLM"/>
    </source>
</evidence>
<feature type="region of interest" description="Disordered" evidence="1">
    <location>
        <begin position="78"/>
        <end position="99"/>
    </location>
</feature>
<protein>
    <recommendedName>
        <fullName evidence="5">MYXO-CTERM domain-containing protein</fullName>
    </recommendedName>
</protein>
<dbReference type="EMBL" id="FNKO01000002">
    <property type="protein sequence ID" value="SDQ87361.1"/>
    <property type="molecule type" value="Genomic_DNA"/>
</dbReference>
<keyword evidence="2" id="KW-0472">Membrane</keyword>
<feature type="transmembrane region" description="Helical" evidence="2">
    <location>
        <begin position="30"/>
        <end position="54"/>
    </location>
</feature>
<feature type="transmembrane region" description="Helical" evidence="2">
    <location>
        <begin position="103"/>
        <end position="119"/>
    </location>
</feature>
<gene>
    <name evidence="3" type="ORF">SAMN04489718_2512</name>
</gene>
<keyword evidence="4" id="KW-1185">Reference proteome</keyword>
<name>A0A1H1EEV8_9ACTN</name>
<evidence type="ECO:0000256" key="1">
    <source>
        <dbReference type="SAM" id="MobiDB-lite"/>
    </source>
</evidence>
<evidence type="ECO:0000313" key="4">
    <source>
        <dbReference type="Proteomes" id="UP000199301"/>
    </source>
</evidence>
<evidence type="ECO:0000313" key="3">
    <source>
        <dbReference type="EMBL" id="SDQ87361.1"/>
    </source>
</evidence>